<dbReference type="VEuPathDB" id="FungiDB:SPRG_21240"/>
<keyword evidence="2" id="KW-1185">Reference proteome</keyword>
<name>A0A067BUI9_SAPPC</name>
<dbReference type="AlphaFoldDB" id="A0A067BUI9"/>
<feature type="non-terminal residue" evidence="1">
    <location>
        <position position="1"/>
    </location>
</feature>
<dbReference type="KEGG" id="spar:SPRG_21240"/>
<gene>
    <name evidence="1" type="ORF">SPRG_21240</name>
</gene>
<sequence length="102" mass="10911">RRFHETRAGVEKTTTTLETPTCSTISVASAVPPLSTRRVSAPLLMSTAQQSLRRDCGVTKVDQTVVVSTDDINWITLPDAGDIKSALGASPDQSTEEIRLVG</sequence>
<protein>
    <submittedName>
        <fullName evidence="1">Uncharacterized protein</fullName>
    </submittedName>
</protein>
<dbReference type="EMBL" id="KK583278">
    <property type="protein sequence ID" value="KDO21943.1"/>
    <property type="molecule type" value="Genomic_DNA"/>
</dbReference>
<dbReference type="RefSeq" id="XP_012207391.1">
    <property type="nucleotide sequence ID" value="XM_012352001.1"/>
</dbReference>
<evidence type="ECO:0000313" key="1">
    <source>
        <dbReference type="EMBL" id="KDO21943.1"/>
    </source>
</evidence>
<organism evidence="1 2">
    <name type="scientific">Saprolegnia parasitica (strain CBS 223.65)</name>
    <dbReference type="NCBI Taxonomy" id="695850"/>
    <lineage>
        <taxon>Eukaryota</taxon>
        <taxon>Sar</taxon>
        <taxon>Stramenopiles</taxon>
        <taxon>Oomycota</taxon>
        <taxon>Saprolegniomycetes</taxon>
        <taxon>Saprolegniales</taxon>
        <taxon>Saprolegniaceae</taxon>
        <taxon>Saprolegnia</taxon>
    </lineage>
</organism>
<proteinExistence type="predicted"/>
<reference evidence="1 2" key="1">
    <citation type="journal article" date="2013" name="PLoS Genet.">
        <title>Distinctive expansion of potential virulence genes in the genome of the oomycete fish pathogen Saprolegnia parasitica.</title>
        <authorList>
            <person name="Jiang R.H."/>
            <person name="de Bruijn I."/>
            <person name="Haas B.J."/>
            <person name="Belmonte R."/>
            <person name="Lobach L."/>
            <person name="Christie J."/>
            <person name="van den Ackerveken G."/>
            <person name="Bottin A."/>
            <person name="Bulone V."/>
            <person name="Diaz-Moreno S.M."/>
            <person name="Dumas B."/>
            <person name="Fan L."/>
            <person name="Gaulin E."/>
            <person name="Govers F."/>
            <person name="Grenville-Briggs L.J."/>
            <person name="Horner N.R."/>
            <person name="Levin J.Z."/>
            <person name="Mammella M."/>
            <person name="Meijer H.J."/>
            <person name="Morris P."/>
            <person name="Nusbaum C."/>
            <person name="Oome S."/>
            <person name="Phillips A.J."/>
            <person name="van Rooyen D."/>
            <person name="Rzeszutek E."/>
            <person name="Saraiva M."/>
            <person name="Secombes C.J."/>
            <person name="Seidl M.F."/>
            <person name="Snel B."/>
            <person name="Stassen J.H."/>
            <person name="Sykes S."/>
            <person name="Tripathy S."/>
            <person name="van den Berg H."/>
            <person name="Vega-Arreguin J.C."/>
            <person name="Wawra S."/>
            <person name="Young S.K."/>
            <person name="Zeng Q."/>
            <person name="Dieguez-Uribeondo J."/>
            <person name="Russ C."/>
            <person name="Tyler B.M."/>
            <person name="van West P."/>
        </authorList>
    </citation>
    <scope>NUCLEOTIDE SEQUENCE [LARGE SCALE GENOMIC DNA]</scope>
    <source>
        <strain evidence="1 2">CBS 223.65</strain>
    </source>
</reference>
<dbReference type="GeneID" id="24142063"/>
<evidence type="ECO:0000313" key="2">
    <source>
        <dbReference type="Proteomes" id="UP000030745"/>
    </source>
</evidence>
<accession>A0A067BUI9</accession>
<dbReference type="Proteomes" id="UP000030745">
    <property type="component" value="Unassembled WGS sequence"/>
</dbReference>